<feature type="transmembrane region" description="Helical" evidence="2">
    <location>
        <begin position="53"/>
        <end position="76"/>
    </location>
</feature>
<proteinExistence type="inferred from homology"/>
<evidence type="ECO:0000256" key="1">
    <source>
        <dbReference type="ARBA" id="ARBA00009846"/>
    </source>
</evidence>
<keyword evidence="2" id="KW-0472">Membrane</keyword>
<name>A0A8J7DU21_9CYAN</name>
<protein>
    <submittedName>
        <fullName evidence="3">DUF565 domain-containing protein</fullName>
    </submittedName>
</protein>
<dbReference type="AlphaFoldDB" id="A0A8J7DU21"/>
<comment type="caution">
    <text evidence="3">The sequence shown here is derived from an EMBL/GenBank/DDBJ whole genome shotgun (WGS) entry which is preliminary data.</text>
</comment>
<dbReference type="EMBL" id="JADEWZ010000003">
    <property type="protein sequence ID" value="MBE9114801.1"/>
    <property type="molecule type" value="Genomic_DNA"/>
</dbReference>
<sequence>MQNTRLNGLFDSLSDRAIAIFRNPWRRVSLLAISLLFGFFLGGSAITSTLGQLAYWDVPAAIVTVLITEAISFWVYRRSRPVLPGTLTRGKLLADVLNALKIGVNYGLCLEAFKLNT</sequence>
<dbReference type="PANTHER" id="PTHR33787">
    <property type="match status" value="1"/>
</dbReference>
<evidence type="ECO:0000256" key="2">
    <source>
        <dbReference type="SAM" id="Phobius"/>
    </source>
</evidence>
<evidence type="ECO:0000313" key="4">
    <source>
        <dbReference type="Proteomes" id="UP000654482"/>
    </source>
</evidence>
<evidence type="ECO:0000313" key="3">
    <source>
        <dbReference type="EMBL" id="MBE9114801.1"/>
    </source>
</evidence>
<dbReference type="RefSeq" id="WP_194027893.1">
    <property type="nucleotide sequence ID" value="NZ_JADEWZ010000003.1"/>
</dbReference>
<gene>
    <name evidence="3" type="ORF">IQ249_02720</name>
</gene>
<reference evidence="3" key="1">
    <citation type="submission" date="2020-10" db="EMBL/GenBank/DDBJ databases">
        <authorList>
            <person name="Castelo-Branco R."/>
            <person name="Eusebio N."/>
            <person name="Adriana R."/>
            <person name="Vieira A."/>
            <person name="Brugerolle De Fraissinette N."/>
            <person name="Rezende De Castro R."/>
            <person name="Schneider M.P."/>
            <person name="Vasconcelos V."/>
            <person name="Leao P.N."/>
        </authorList>
    </citation>
    <scope>NUCLEOTIDE SEQUENCE</scope>
    <source>
        <strain evidence="3">LEGE 07157</strain>
    </source>
</reference>
<dbReference type="Proteomes" id="UP000654482">
    <property type="component" value="Unassembled WGS sequence"/>
</dbReference>
<organism evidence="3 4">
    <name type="scientific">Lusitaniella coriacea LEGE 07157</name>
    <dbReference type="NCBI Taxonomy" id="945747"/>
    <lineage>
        <taxon>Bacteria</taxon>
        <taxon>Bacillati</taxon>
        <taxon>Cyanobacteriota</taxon>
        <taxon>Cyanophyceae</taxon>
        <taxon>Spirulinales</taxon>
        <taxon>Lusitaniellaceae</taxon>
        <taxon>Lusitaniella</taxon>
    </lineage>
</organism>
<accession>A0A8J7DU21</accession>
<dbReference type="PANTHER" id="PTHR33787:SF5">
    <property type="entry name" value="YCF20-LIKE PROTEIN"/>
    <property type="match status" value="1"/>
</dbReference>
<keyword evidence="4" id="KW-1185">Reference proteome</keyword>
<comment type="similarity">
    <text evidence="1">Belongs to the ycf20 family.</text>
</comment>
<feature type="transmembrane region" description="Helical" evidence="2">
    <location>
        <begin position="28"/>
        <end position="47"/>
    </location>
</feature>
<keyword evidence="2" id="KW-0812">Transmembrane</keyword>
<dbReference type="InterPro" id="IPR007572">
    <property type="entry name" value="Uncharacterised_Ycf20"/>
</dbReference>
<keyword evidence="2" id="KW-1133">Transmembrane helix</keyword>
<dbReference type="Pfam" id="PF04483">
    <property type="entry name" value="DUF565"/>
    <property type="match status" value="1"/>
</dbReference>